<dbReference type="InterPro" id="IPR046540">
    <property type="entry name" value="DMFA2_C"/>
</dbReference>
<sequence>MLPTVAIAAAAATAAGSCGATASPIVAENQLPGVPATEWDVNGAGSYDVQGFATRGSVLPGARVHFKIAMAHEETLRVDIYRLGWYGGDGARKVGEATLVDVRAASRQPPCVKTEPEAELWDCGNWDDVAVFDVPPDATSGLYFARAVLPDPLGRGDPRGTWRADASRHKYDRQHVMLGRDVLLPPMEGRHSYGAMGRNRLRNALREPRASHIWFVVRAGGDAARSLLFQTSDTTWHAYNGWGGLTTYGSFEYPFEHAPGRAAYNLSDPDHDTRRAYKRSYNTPLITRDYRAVNMPLTSEYPAIRFLERNGYDVHYATGADLAVPARARGLLARSTAYVSVGHDEYWTYEQREAIEAARDAGLHLNFWSANEAYWAVRFEPSRIAPPPPPAEGEEEEGRDAAHDPPRTMVCYKETQSVVKLDPEPGAWTGTFRDDRDINPKGGMPENGLTGHMFAANAQRMDALVVDGGRYGRHRAWRGTQVSSMSPGDPPLVLYPGLLGHEWDEDVDNGWRPAGLQTLATTTVDNVQGIMDWGSTFDSVTATHSLVLHRRGNGTGAFVFGSGTVQWAWGLDSHHDVNDPQRANKYNIRVAADPRGGCPEVKQLTVNILGDMGVVPATLEPGYSLPPPSTDVQPPTGGLHELAVSEGSRVEASGWAADGGGGVVAAVEVSWDGSRYHPAELETVDADAEWRFQWGALAWERAHGDPPPRELSRVWLRLTDDSGNSAVLQAGAPPAAQ</sequence>
<evidence type="ECO:0000259" key="2">
    <source>
        <dbReference type="Pfam" id="PF20254"/>
    </source>
</evidence>
<dbReference type="OMA" id="SANEAYW"/>
<feature type="domain" description="N,N-dimethylformamidase beta subunit-like C-terminal" evidence="2">
    <location>
        <begin position="77"/>
        <end position="574"/>
    </location>
</feature>
<reference evidence="3" key="2">
    <citation type="submission" date="2024-10" db="UniProtKB">
        <authorList>
            <consortium name="EnsemblProtists"/>
        </authorList>
    </citation>
    <scope>IDENTIFICATION</scope>
</reference>
<dbReference type="PaxDb" id="2903-EOD41902"/>
<dbReference type="KEGG" id="ehx:EMIHUDRAFT_95099"/>
<protein>
    <recommendedName>
        <fullName evidence="2">N,N-dimethylformamidase beta subunit-like C-terminal domain-containing protein</fullName>
    </recommendedName>
</protein>
<dbReference type="EnsemblProtists" id="EOD41902">
    <property type="protein sequence ID" value="EOD41902"/>
    <property type="gene ID" value="EMIHUDRAFT_95099"/>
</dbReference>
<reference evidence="4" key="1">
    <citation type="journal article" date="2013" name="Nature">
        <title>Pan genome of the phytoplankton Emiliania underpins its global distribution.</title>
        <authorList>
            <person name="Read B.A."/>
            <person name="Kegel J."/>
            <person name="Klute M.J."/>
            <person name="Kuo A."/>
            <person name="Lefebvre S.C."/>
            <person name="Maumus F."/>
            <person name="Mayer C."/>
            <person name="Miller J."/>
            <person name="Monier A."/>
            <person name="Salamov A."/>
            <person name="Young J."/>
            <person name="Aguilar M."/>
            <person name="Claverie J.M."/>
            <person name="Frickenhaus S."/>
            <person name="Gonzalez K."/>
            <person name="Herman E.K."/>
            <person name="Lin Y.C."/>
            <person name="Napier J."/>
            <person name="Ogata H."/>
            <person name="Sarno A.F."/>
            <person name="Shmutz J."/>
            <person name="Schroeder D."/>
            <person name="de Vargas C."/>
            <person name="Verret F."/>
            <person name="von Dassow P."/>
            <person name="Valentin K."/>
            <person name="Van de Peer Y."/>
            <person name="Wheeler G."/>
            <person name="Dacks J.B."/>
            <person name="Delwiche C.F."/>
            <person name="Dyhrman S.T."/>
            <person name="Glockner G."/>
            <person name="John U."/>
            <person name="Richards T."/>
            <person name="Worden A.Z."/>
            <person name="Zhang X."/>
            <person name="Grigoriev I.V."/>
            <person name="Allen A.E."/>
            <person name="Bidle K."/>
            <person name="Borodovsky M."/>
            <person name="Bowler C."/>
            <person name="Brownlee C."/>
            <person name="Cock J.M."/>
            <person name="Elias M."/>
            <person name="Gladyshev V.N."/>
            <person name="Groth M."/>
            <person name="Guda C."/>
            <person name="Hadaegh A."/>
            <person name="Iglesias-Rodriguez M.D."/>
            <person name="Jenkins J."/>
            <person name="Jones B.M."/>
            <person name="Lawson T."/>
            <person name="Leese F."/>
            <person name="Lindquist E."/>
            <person name="Lobanov A."/>
            <person name="Lomsadze A."/>
            <person name="Malik S.B."/>
            <person name="Marsh M.E."/>
            <person name="Mackinder L."/>
            <person name="Mock T."/>
            <person name="Mueller-Roeber B."/>
            <person name="Pagarete A."/>
            <person name="Parker M."/>
            <person name="Probert I."/>
            <person name="Quesneville H."/>
            <person name="Raines C."/>
            <person name="Rensing S.A."/>
            <person name="Riano-Pachon D.M."/>
            <person name="Richier S."/>
            <person name="Rokitta S."/>
            <person name="Shiraiwa Y."/>
            <person name="Soanes D.M."/>
            <person name="van der Giezen M."/>
            <person name="Wahlund T.M."/>
            <person name="Williams B."/>
            <person name="Wilson W."/>
            <person name="Wolfe G."/>
            <person name="Wurch L.L."/>
        </authorList>
    </citation>
    <scope>NUCLEOTIDE SEQUENCE</scope>
</reference>
<dbReference type="RefSeq" id="XP_005794331.1">
    <property type="nucleotide sequence ID" value="XM_005794274.1"/>
</dbReference>
<proteinExistence type="predicted"/>
<evidence type="ECO:0000313" key="4">
    <source>
        <dbReference type="Proteomes" id="UP000013827"/>
    </source>
</evidence>
<dbReference type="Pfam" id="PF20254">
    <property type="entry name" value="DMFA2_C"/>
    <property type="match status" value="1"/>
</dbReference>
<dbReference type="Gene3D" id="2.60.40.650">
    <property type="match status" value="1"/>
</dbReference>
<name>A0A0D3L1L7_EMIH1</name>
<dbReference type="HOGENOM" id="CLU_376630_0_0_1"/>
<dbReference type="eggNOG" id="ENOG502S5J6">
    <property type="taxonomic scope" value="Eukaryota"/>
</dbReference>
<dbReference type="Proteomes" id="UP000013827">
    <property type="component" value="Unassembled WGS sequence"/>
</dbReference>
<dbReference type="AlphaFoldDB" id="A0A0D3L1L7"/>
<dbReference type="SUPFAM" id="SSF81296">
    <property type="entry name" value="E set domains"/>
    <property type="match status" value="1"/>
</dbReference>
<dbReference type="InterPro" id="IPR014756">
    <property type="entry name" value="Ig_E-set"/>
</dbReference>
<feature type="region of interest" description="Disordered" evidence="1">
    <location>
        <begin position="385"/>
        <end position="405"/>
    </location>
</feature>
<keyword evidence="4" id="KW-1185">Reference proteome</keyword>
<accession>A0A0D3L1L7</accession>
<evidence type="ECO:0000256" key="1">
    <source>
        <dbReference type="SAM" id="MobiDB-lite"/>
    </source>
</evidence>
<dbReference type="GeneID" id="17287172"/>
<evidence type="ECO:0000313" key="3">
    <source>
        <dbReference type="EnsemblProtists" id="EOD41902"/>
    </source>
</evidence>
<organism evidence="3 4">
    <name type="scientific">Emiliania huxleyi (strain CCMP1516)</name>
    <dbReference type="NCBI Taxonomy" id="280463"/>
    <lineage>
        <taxon>Eukaryota</taxon>
        <taxon>Haptista</taxon>
        <taxon>Haptophyta</taxon>
        <taxon>Prymnesiophyceae</taxon>
        <taxon>Isochrysidales</taxon>
        <taxon>Noelaerhabdaceae</taxon>
        <taxon>Emiliania</taxon>
    </lineage>
</organism>